<dbReference type="RefSeq" id="WP_322421319.1">
    <property type="nucleotide sequence ID" value="NZ_JAXQNN010000002.1"/>
</dbReference>
<evidence type="ECO:0000256" key="4">
    <source>
        <dbReference type="ARBA" id="ARBA00022692"/>
    </source>
</evidence>
<feature type="transmembrane region" description="Helical" evidence="8">
    <location>
        <begin position="35"/>
        <end position="51"/>
    </location>
</feature>
<evidence type="ECO:0000256" key="8">
    <source>
        <dbReference type="SAM" id="Phobius"/>
    </source>
</evidence>
<accession>A0ABU5KM76</accession>
<dbReference type="NCBIfam" id="TIGR03426">
    <property type="entry name" value="shape_MreD"/>
    <property type="match status" value="1"/>
</dbReference>
<evidence type="ECO:0000256" key="3">
    <source>
        <dbReference type="ARBA" id="ARBA00022475"/>
    </source>
</evidence>
<evidence type="ECO:0000313" key="10">
    <source>
        <dbReference type="Proteomes" id="UP001292084"/>
    </source>
</evidence>
<evidence type="ECO:0000256" key="1">
    <source>
        <dbReference type="ARBA" id="ARBA00004651"/>
    </source>
</evidence>
<dbReference type="EMBL" id="JAXQNN010000002">
    <property type="protein sequence ID" value="MDZ5712356.1"/>
    <property type="molecule type" value="Genomic_DNA"/>
</dbReference>
<evidence type="ECO:0000256" key="5">
    <source>
        <dbReference type="ARBA" id="ARBA00022960"/>
    </source>
</evidence>
<feature type="transmembrane region" description="Helical" evidence="8">
    <location>
        <begin position="100"/>
        <end position="119"/>
    </location>
</feature>
<keyword evidence="6 8" id="KW-1133">Transmembrane helix</keyword>
<protein>
    <submittedName>
        <fullName evidence="9">Rod shape-determining protein MreD</fullName>
    </submittedName>
</protein>
<comment type="subcellular location">
    <subcellularLocation>
        <location evidence="1">Cell membrane</location>
        <topology evidence="1">Multi-pass membrane protein</topology>
    </subcellularLocation>
</comment>
<reference evidence="9 10" key="1">
    <citation type="submission" date="2023-12" db="EMBL/GenBank/DDBJ databases">
        <title>Jeotgalibacillus haloalkaliphilus sp. nov., a novel salt-tolerant bacteria, isolated from the estuary of the Fenhe River into the Yellow River.</title>
        <authorList>
            <person name="Li Y."/>
        </authorList>
    </citation>
    <scope>NUCLEOTIDE SEQUENCE [LARGE SCALE GENOMIC DNA]</scope>
    <source>
        <strain evidence="9 10">HH7-29</strain>
    </source>
</reference>
<organism evidence="9 10">
    <name type="scientific">Jeotgalibacillus haloalkalitolerans</name>
    <dbReference type="NCBI Taxonomy" id="3104292"/>
    <lineage>
        <taxon>Bacteria</taxon>
        <taxon>Bacillati</taxon>
        <taxon>Bacillota</taxon>
        <taxon>Bacilli</taxon>
        <taxon>Bacillales</taxon>
        <taxon>Caryophanaceae</taxon>
        <taxon>Jeotgalibacillus</taxon>
    </lineage>
</organism>
<comment type="similarity">
    <text evidence="2">Belongs to the MreD family.</text>
</comment>
<evidence type="ECO:0000256" key="7">
    <source>
        <dbReference type="ARBA" id="ARBA00023136"/>
    </source>
</evidence>
<evidence type="ECO:0000256" key="2">
    <source>
        <dbReference type="ARBA" id="ARBA00007776"/>
    </source>
</evidence>
<comment type="caution">
    <text evidence="9">The sequence shown here is derived from an EMBL/GenBank/DDBJ whole genome shotgun (WGS) entry which is preliminary data.</text>
</comment>
<feature type="transmembrane region" description="Helical" evidence="8">
    <location>
        <begin position="6"/>
        <end position="23"/>
    </location>
</feature>
<dbReference type="Proteomes" id="UP001292084">
    <property type="component" value="Unassembled WGS sequence"/>
</dbReference>
<keyword evidence="7 8" id="KW-0472">Membrane</keyword>
<feature type="transmembrane region" description="Helical" evidence="8">
    <location>
        <begin position="57"/>
        <end position="88"/>
    </location>
</feature>
<keyword evidence="10" id="KW-1185">Reference proteome</keyword>
<dbReference type="Pfam" id="PF04093">
    <property type="entry name" value="MreD"/>
    <property type="match status" value="1"/>
</dbReference>
<name>A0ABU5KM76_9BACL</name>
<dbReference type="InterPro" id="IPR007227">
    <property type="entry name" value="Cell_shape_determining_MreD"/>
</dbReference>
<keyword evidence="3" id="KW-1003">Cell membrane</keyword>
<keyword evidence="5" id="KW-0133">Cell shape</keyword>
<feature type="transmembrane region" description="Helical" evidence="8">
    <location>
        <begin position="139"/>
        <end position="158"/>
    </location>
</feature>
<keyword evidence="4 8" id="KW-0812">Transmembrane</keyword>
<evidence type="ECO:0000256" key="6">
    <source>
        <dbReference type="ARBA" id="ARBA00022989"/>
    </source>
</evidence>
<sequence length="172" mass="19991">MSRFLLPLLGVVIFYSESIFATFSPIEVAGDTRMLVPRFLVVFLLFLSFYYDRNVSYIYAFALGFMYDVFFTGIMGIYMFLFPLLIYLSAMILRLIFQNIAISGVVTLVMIALLEWLVYQFNLLIGIADLNIHGFLTQRLYSTLLFNAAFILIAAYPFKIWMTALKYRHLED</sequence>
<proteinExistence type="inferred from homology"/>
<evidence type="ECO:0000313" key="9">
    <source>
        <dbReference type="EMBL" id="MDZ5712356.1"/>
    </source>
</evidence>
<gene>
    <name evidence="9" type="primary">mreD</name>
    <name evidence="9" type="ORF">UFB30_08940</name>
</gene>